<dbReference type="KEGG" id="pdl:Pyrde_0798"/>
<dbReference type="STRING" id="1273541.Pyrde_0798"/>
<dbReference type="PATRIC" id="fig|1273541.4.peg.862"/>
<evidence type="ECO:0000313" key="1">
    <source>
        <dbReference type="EMBL" id="ALL00848.1"/>
    </source>
</evidence>
<dbReference type="GeneID" id="26099138"/>
<gene>
    <name evidence="1" type="ORF">Pyrde_0798</name>
</gene>
<dbReference type="AlphaFoldDB" id="A0A0P0N3A5"/>
<name>A0A0P0N3A5_9CREN</name>
<evidence type="ECO:0000313" key="2">
    <source>
        <dbReference type="Proteomes" id="UP000058613"/>
    </source>
</evidence>
<dbReference type="RefSeq" id="WP_231656793.1">
    <property type="nucleotide sequence ID" value="NZ_CP013011.1"/>
</dbReference>
<accession>A0A0P0N3A5</accession>
<reference evidence="1 2" key="1">
    <citation type="submission" date="2015-10" db="EMBL/GenBank/DDBJ databases">
        <title>Complete genome sequence of hyperthermophilic archaeon Pyrodictium delaneyi Su06.</title>
        <authorList>
            <person name="Jung J.-H."/>
            <person name="Lin J."/>
            <person name="Holden J.F."/>
            <person name="Park C.-S."/>
        </authorList>
    </citation>
    <scope>NUCLEOTIDE SEQUENCE [LARGE SCALE GENOMIC DNA]</scope>
    <source>
        <strain evidence="1 2">Su06</strain>
    </source>
</reference>
<dbReference type="Proteomes" id="UP000058613">
    <property type="component" value="Chromosome"/>
</dbReference>
<protein>
    <submittedName>
        <fullName evidence="1">Uncharacterized protein</fullName>
    </submittedName>
</protein>
<dbReference type="SUPFAM" id="SSF56747">
    <property type="entry name" value="Prim-pol domain"/>
    <property type="match status" value="1"/>
</dbReference>
<dbReference type="EMBL" id="CP013011">
    <property type="protein sequence ID" value="ALL00848.1"/>
    <property type="molecule type" value="Genomic_DNA"/>
</dbReference>
<proteinExistence type="predicted"/>
<sequence>MALNPAGRGINPVEYYRRPRVTEEIAEFLRGRWAAVEGTGKRWVRWLSGRPLRVDRPSDVPALVERLRGIGVRSFYGTIEVFKRLEESRDVEEDYEANVLRATPFIDVDIVDEDRVDDAWRCVVEAAETIYNHLCSSYNLCRSIYMVWSGAGIHVRVNENAFSSKLLEQHHPLDVAFAAAEYVLEQLEPQLLDLIRRCKGMIKIENLVAPKRVFTAPLSLHRRLDRVAVALAPEELGDFSPDWSRPENPHHNPQAWRRYERGEADEYARRALERIGKVRHRTLMEARAAKLSLPVPEPPGGLSLPAAVASAPGSPREPGRFPVMALLQAARYYLLTGNLERAKSWGLNRAIFYAWAKYYGPARRPQLAARAHRYSTRGSTVDEDELRWEEVGGERAQVSPRGWYVIGGVEQRPEDFDRNVARKFEEAGISFEEAWRAALEYLQRFPRSVLRDPQRFYKEVYEPVRDHFVEKVLKKVREKHGALDRWLRRG</sequence>
<organism evidence="1 2">
    <name type="scientific">Pyrodictium delaneyi</name>
    <dbReference type="NCBI Taxonomy" id="1273541"/>
    <lineage>
        <taxon>Archaea</taxon>
        <taxon>Thermoproteota</taxon>
        <taxon>Thermoprotei</taxon>
        <taxon>Desulfurococcales</taxon>
        <taxon>Pyrodictiaceae</taxon>
        <taxon>Pyrodictium</taxon>
    </lineage>
</organism>